<keyword evidence="1" id="KW-1133">Transmembrane helix</keyword>
<protein>
    <submittedName>
        <fullName evidence="2">DNA gyrase subunit B</fullName>
    </submittedName>
</protein>
<feature type="transmembrane region" description="Helical" evidence="1">
    <location>
        <begin position="7"/>
        <end position="28"/>
    </location>
</feature>
<sequence length="192" mass="21714">MMRVRAANVLNIAGGLVVIGWPFAVWLALSYPHLHILLPLLALCFVLRLAALRGKTGALSRVAQALAAMGIILTLASVWLREARLLLWYPLVVNSVMLALFGGSLFSRMPLIERLARWREGELSPAAVRYTRRVTQVWCGFFIINGAVSLWTCLHGNLHIWTLWNGMLSYMLMGTLFAGEWLVRQRLKRHHE</sequence>
<feature type="transmembrane region" description="Helical" evidence="1">
    <location>
        <begin position="137"/>
        <end position="157"/>
    </location>
</feature>
<evidence type="ECO:0000313" key="3">
    <source>
        <dbReference type="Proteomes" id="UP000697927"/>
    </source>
</evidence>
<proteinExistence type="predicted"/>
<feature type="transmembrane region" description="Helical" evidence="1">
    <location>
        <begin position="163"/>
        <end position="183"/>
    </location>
</feature>
<keyword evidence="1" id="KW-0812">Transmembrane</keyword>
<keyword evidence="3" id="KW-1185">Reference proteome</keyword>
<dbReference type="EMBL" id="SOYS01000002">
    <property type="protein sequence ID" value="NIY47019.1"/>
    <property type="molecule type" value="Genomic_DNA"/>
</dbReference>
<comment type="caution">
    <text evidence="2">The sequence shown here is derived from an EMBL/GenBank/DDBJ whole genome shotgun (WGS) entry which is preliminary data.</text>
</comment>
<accession>A0ABX0VJ01</accession>
<evidence type="ECO:0000256" key="1">
    <source>
        <dbReference type="SAM" id="Phobius"/>
    </source>
</evidence>
<feature type="transmembrane region" description="Helical" evidence="1">
    <location>
        <begin position="62"/>
        <end position="80"/>
    </location>
</feature>
<dbReference type="Proteomes" id="UP000697927">
    <property type="component" value="Unassembled WGS sequence"/>
</dbReference>
<organism evidence="2 3">
    <name type="scientific">Cedecea colo</name>
    <dbReference type="NCBI Taxonomy" id="2552946"/>
    <lineage>
        <taxon>Bacteria</taxon>
        <taxon>Pseudomonadati</taxon>
        <taxon>Pseudomonadota</taxon>
        <taxon>Gammaproteobacteria</taxon>
        <taxon>Enterobacterales</taxon>
        <taxon>Enterobacteriaceae</taxon>
        <taxon>Cedecea</taxon>
    </lineage>
</organism>
<feature type="transmembrane region" description="Helical" evidence="1">
    <location>
        <begin position="86"/>
        <end position="107"/>
    </location>
</feature>
<name>A0ABX0VJ01_9ENTR</name>
<evidence type="ECO:0000313" key="2">
    <source>
        <dbReference type="EMBL" id="NIY47019.1"/>
    </source>
</evidence>
<reference evidence="2 3" key="1">
    <citation type="journal article" date="2020" name="Microorganisms">
        <title>Polyphasic Characterisation of Cedecea colo sp. nov., a New Enteric Bacterium Isolated from the Koala Hindgut.</title>
        <authorList>
            <person name="Boath J.M."/>
            <person name="Dakhal S."/>
            <person name="Van T.T.H."/>
            <person name="Moore R.J."/>
            <person name="Dekiwadia C."/>
            <person name="Macreadie I.G."/>
        </authorList>
    </citation>
    <scope>NUCLEOTIDE SEQUENCE [LARGE SCALE GENOMIC DNA]</scope>
    <source>
        <strain evidence="2 3">ZA</strain>
    </source>
</reference>
<keyword evidence="1" id="KW-0472">Membrane</keyword>
<gene>
    <name evidence="2" type="ORF">E2L00_05610</name>
</gene>
<feature type="transmembrane region" description="Helical" evidence="1">
    <location>
        <begin position="34"/>
        <end position="50"/>
    </location>
</feature>